<feature type="transmembrane region" description="Helical" evidence="1">
    <location>
        <begin position="68"/>
        <end position="88"/>
    </location>
</feature>
<gene>
    <name evidence="2" type="ORF">JAO71_01765</name>
</gene>
<evidence type="ECO:0008006" key="4">
    <source>
        <dbReference type="Google" id="ProtNLM"/>
    </source>
</evidence>
<keyword evidence="1" id="KW-0812">Transmembrane</keyword>
<name>A0ABS1WHC1_9FLAO</name>
<keyword evidence="3" id="KW-1185">Reference proteome</keyword>
<evidence type="ECO:0000313" key="3">
    <source>
        <dbReference type="Proteomes" id="UP000605013"/>
    </source>
</evidence>
<keyword evidence="1" id="KW-1133">Transmembrane helix</keyword>
<feature type="transmembrane region" description="Helical" evidence="1">
    <location>
        <begin position="43"/>
        <end position="61"/>
    </location>
</feature>
<feature type="transmembrane region" description="Helical" evidence="1">
    <location>
        <begin position="20"/>
        <end position="37"/>
    </location>
</feature>
<feature type="transmembrane region" description="Helical" evidence="1">
    <location>
        <begin position="170"/>
        <end position="192"/>
    </location>
</feature>
<proteinExistence type="predicted"/>
<feature type="transmembrane region" description="Helical" evidence="1">
    <location>
        <begin position="100"/>
        <end position="118"/>
    </location>
</feature>
<dbReference type="RefSeq" id="WP_116823795.1">
    <property type="nucleotide sequence ID" value="NZ_JAEMEF010000001.1"/>
</dbReference>
<feature type="transmembrane region" description="Helical" evidence="1">
    <location>
        <begin position="204"/>
        <end position="232"/>
    </location>
</feature>
<protein>
    <recommendedName>
        <fullName evidence="4">O-antigen ligase-like membrane protein</fullName>
    </recommendedName>
</protein>
<feature type="transmembrane region" description="Helical" evidence="1">
    <location>
        <begin position="130"/>
        <end position="150"/>
    </location>
</feature>
<reference evidence="2 3" key="1">
    <citation type="submission" date="2020-12" db="EMBL/GenBank/DDBJ databases">
        <title>Olleya sediminilitoris sp. nov., isolated from a tidal flat.</title>
        <authorList>
            <person name="Park S."/>
            <person name="Yoon J.-H."/>
        </authorList>
    </citation>
    <scope>NUCLEOTIDE SEQUENCE [LARGE SCALE GENOMIC DNA]</scope>
    <source>
        <strain evidence="2 3">YSTF-M6</strain>
    </source>
</reference>
<feature type="transmembrane region" description="Helical" evidence="1">
    <location>
        <begin position="357"/>
        <end position="390"/>
    </location>
</feature>
<comment type="caution">
    <text evidence="2">The sequence shown here is derived from an EMBL/GenBank/DDBJ whole genome shotgun (WGS) entry which is preliminary data.</text>
</comment>
<dbReference type="EMBL" id="JAEMEF010000001">
    <property type="protein sequence ID" value="MBL7558514.1"/>
    <property type="molecule type" value="Genomic_DNA"/>
</dbReference>
<feature type="transmembrane region" description="Helical" evidence="1">
    <location>
        <begin position="326"/>
        <end position="345"/>
    </location>
</feature>
<evidence type="ECO:0000313" key="2">
    <source>
        <dbReference type="EMBL" id="MBL7558514.1"/>
    </source>
</evidence>
<organism evidence="2 3">
    <name type="scientific">Olleya sediminilitoris</name>
    <dbReference type="NCBI Taxonomy" id="2795739"/>
    <lineage>
        <taxon>Bacteria</taxon>
        <taxon>Pseudomonadati</taxon>
        <taxon>Bacteroidota</taxon>
        <taxon>Flavobacteriia</taxon>
        <taxon>Flavobacteriales</taxon>
        <taxon>Flavobacteriaceae</taxon>
    </lineage>
</organism>
<feature type="transmembrane region" description="Helical" evidence="1">
    <location>
        <begin position="244"/>
        <end position="265"/>
    </location>
</feature>
<sequence length="400" mass="46822">MGKITDKIYNKNFLLKNSLLFFFTYDFIIKLFVSYDIANLTYYRYGIVFKILIIISAYISYNQYKVDYKFLTPIILLSISFLVSQLSFSSTLNQANILFNGHYFLNSVFALLFVYMFNKTIILRVLNYQIKFFIWFMALNSVAILIGYFFSLNIFKSYFFGGTRFGFQGLLLYHSEAGYIYFIAICMAYYLYLKNSNAFLGGVLLLLFVTSFIIGTKKASFLSLIFFLYFFIDNIKLLKKRGTYYFLASILIITFLFRHIIVDIFTKQFSLFVRLYSEEGFFTSFTSYRNVLLQKYFIPYINDNWGVLNYIFGGPKFANSRVELELFDLILFFGLGGIVAYVSFFKNLCTSSTKYSNFIIFSLIFASLFSGNLLSSVNTMVIMFVSVLFVNYDREQSLQK</sequence>
<evidence type="ECO:0000256" key="1">
    <source>
        <dbReference type="SAM" id="Phobius"/>
    </source>
</evidence>
<accession>A0ABS1WHC1</accession>
<keyword evidence="1" id="KW-0472">Membrane</keyword>
<dbReference type="Proteomes" id="UP000605013">
    <property type="component" value="Unassembled WGS sequence"/>
</dbReference>